<organism evidence="3 4">
    <name type="scientific">Dyella jejuensis</name>
    <dbReference type="NCBI Taxonomy" id="1432009"/>
    <lineage>
        <taxon>Bacteria</taxon>
        <taxon>Pseudomonadati</taxon>
        <taxon>Pseudomonadota</taxon>
        <taxon>Gammaproteobacteria</taxon>
        <taxon>Lysobacterales</taxon>
        <taxon>Rhodanobacteraceae</taxon>
        <taxon>Dyella</taxon>
    </lineage>
</organism>
<proteinExistence type="predicted"/>
<evidence type="ECO:0000256" key="2">
    <source>
        <dbReference type="SAM" id="Phobius"/>
    </source>
</evidence>
<dbReference type="RefSeq" id="WP_404546622.1">
    <property type="nucleotide sequence ID" value="NZ_JADIKJ010000007.1"/>
</dbReference>
<evidence type="ECO:0000256" key="1">
    <source>
        <dbReference type="SAM" id="Coils"/>
    </source>
</evidence>
<evidence type="ECO:0000313" key="4">
    <source>
        <dbReference type="Proteomes" id="UP001620461"/>
    </source>
</evidence>
<accession>A0ABW8JGI0</accession>
<reference evidence="3 4" key="1">
    <citation type="submission" date="2020-10" db="EMBL/GenBank/DDBJ databases">
        <title>Phylogeny of dyella-like bacteria.</title>
        <authorList>
            <person name="Fu J."/>
        </authorList>
    </citation>
    <scope>NUCLEOTIDE SEQUENCE [LARGE SCALE GENOMIC DNA]</scope>
    <source>
        <strain evidence="3 4">JP1</strain>
    </source>
</reference>
<keyword evidence="2" id="KW-0472">Membrane</keyword>
<keyword evidence="4" id="KW-1185">Reference proteome</keyword>
<feature type="coiled-coil region" evidence="1">
    <location>
        <begin position="232"/>
        <end position="287"/>
    </location>
</feature>
<keyword evidence="2" id="KW-1133">Transmembrane helix</keyword>
<feature type="transmembrane region" description="Helical" evidence="2">
    <location>
        <begin position="288"/>
        <end position="306"/>
    </location>
</feature>
<evidence type="ECO:0000313" key="3">
    <source>
        <dbReference type="EMBL" id="MFK2900197.1"/>
    </source>
</evidence>
<protein>
    <submittedName>
        <fullName evidence="3">Uncharacterized protein</fullName>
    </submittedName>
</protein>
<dbReference type="Proteomes" id="UP001620461">
    <property type="component" value="Unassembled WGS sequence"/>
</dbReference>
<dbReference type="EMBL" id="JADIKJ010000007">
    <property type="protein sequence ID" value="MFK2900197.1"/>
    <property type="molecule type" value="Genomic_DNA"/>
</dbReference>
<gene>
    <name evidence="3" type="ORF">ISP15_07600</name>
</gene>
<keyword evidence="1" id="KW-0175">Coiled coil</keyword>
<keyword evidence="2" id="KW-0812">Transmembrane</keyword>
<comment type="caution">
    <text evidence="3">The sequence shown here is derived from an EMBL/GenBank/DDBJ whole genome shotgun (WGS) entry which is preliminary data.</text>
</comment>
<name>A0ABW8JGI0_9GAMM</name>
<sequence length="307" mass="33689">MIIDIEQPNQSDPVFIIDDTHDSHAGDLISAEQHLADFNETLGKLEKSIGETRHAGQLAKDLAGRNWLQSAWGGMTGRNTKDLSGMVQDLGASLETTQLAVQLVMKLQIKKHGVLKGFHAALADKLEKLSKDTGTLDSNQREAAVLIISELKDHVAAQISYQDLVDVHEQKLVQFAAYAQAKDAGDDARDGRMEAMESDLSRLGEADRALDARIEAAHAELAVVDAAHAGRITQVNQAAEELRREVLAQQQKIAEVERVQQQWITRLEFLEGQLRDMASVKARLKRQALPAVALVLGVVAIALHFVH</sequence>